<evidence type="ECO:0000259" key="12">
    <source>
        <dbReference type="Pfam" id="PF00298"/>
    </source>
</evidence>
<dbReference type="InterPro" id="IPR020784">
    <property type="entry name" value="Ribosomal_uL11_N"/>
</dbReference>
<evidence type="ECO:0000256" key="5">
    <source>
        <dbReference type="ARBA" id="ARBA00022980"/>
    </source>
</evidence>
<evidence type="ECO:0000256" key="7">
    <source>
        <dbReference type="ARBA" id="ARBA00062905"/>
    </source>
</evidence>
<dbReference type="OrthoDB" id="9802408at2"/>
<feature type="region of interest" description="Disordered" evidence="11">
    <location>
        <begin position="86"/>
        <end position="107"/>
    </location>
</feature>
<accession>A0A0K1PDV1</accession>
<dbReference type="GO" id="GO:0006412">
    <property type="term" value="P:translation"/>
    <property type="evidence" value="ECO:0007669"/>
    <property type="project" value="UniProtKB-UniRule"/>
</dbReference>
<dbReference type="SUPFAM" id="SSF54747">
    <property type="entry name" value="Ribosomal L11/L12e N-terminal domain"/>
    <property type="match status" value="1"/>
</dbReference>
<evidence type="ECO:0000256" key="2">
    <source>
        <dbReference type="ARBA" id="ARBA00022481"/>
    </source>
</evidence>
<dbReference type="SMART" id="SM00649">
    <property type="entry name" value="RL11"/>
    <property type="match status" value="1"/>
</dbReference>
<keyword evidence="3 8" id="KW-0699">rRNA-binding</keyword>
<proteinExistence type="inferred from homology"/>
<evidence type="ECO:0000313" key="14">
    <source>
        <dbReference type="EMBL" id="AKU91687.1"/>
    </source>
</evidence>
<dbReference type="PATRIC" id="fig|1391653.3.peg.2169"/>
<dbReference type="STRING" id="1391653.AKJ08_2074"/>
<evidence type="ECO:0000313" key="15">
    <source>
        <dbReference type="Proteomes" id="UP000055590"/>
    </source>
</evidence>
<gene>
    <name evidence="8" type="primary">rplK</name>
    <name evidence="14" type="ORF">AKJ08_2074</name>
</gene>
<comment type="subunit">
    <text evidence="7">Part of the ribosomal stalk of the 50S ribosomal subunit. Interacts with L10 and the large rRNA to form the base of the stalk. L10 forms an elongated spine to which 2 L12 dimers bind in a sequential fashion forming a pentameric L10(L12)2(L12)2 complex.</text>
</comment>
<comment type="subunit">
    <text evidence="8">Part of the ribosomal stalk of the 50S ribosomal subunit. Interacts with L10 and the large rRNA to form the base of the stalk. L10 forms an elongated spine to which L12 dimers bind in a sequential fashion forming a multimeric L10(L12)X complex.</text>
</comment>
<dbReference type="AlphaFoldDB" id="A0A0K1PDV1"/>
<dbReference type="EMBL" id="CP012332">
    <property type="protein sequence ID" value="AKU91687.1"/>
    <property type="molecule type" value="Genomic_DNA"/>
</dbReference>
<keyword evidence="2 8" id="KW-0488">Methylation</keyword>
<evidence type="ECO:0000256" key="8">
    <source>
        <dbReference type="HAMAP-Rule" id="MF_00736"/>
    </source>
</evidence>
<evidence type="ECO:0000256" key="6">
    <source>
        <dbReference type="ARBA" id="ARBA00023274"/>
    </source>
</evidence>
<dbReference type="FunFam" id="3.30.1550.10:FF:000001">
    <property type="entry name" value="50S ribosomal protein L11"/>
    <property type="match status" value="1"/>
</dbReference>
<keyword evidence="15" id="KW-1185">Reference proteome</keyword>
<keyword evidence="6 8" id="KW-0687">Ribonucleoprotein</keyword>
<feature type="domain" description="Large ribosomal subunit protein uL11 C-terminal" evidence="12">
    <location>
        <begin position="73"/>
        <end position="147"/>
    </location>
</feature>
<evidence type="ECO:0000256" key="9">
    <source>
        <dbReference type="RuleBase" id="RU003978"/>
    </source>
</evidence>
<dbReference type="KEGG" id="vin:AKJ08_2074"/>
<evidence type="ECO:0000256" key="3">
    <source>
        <dbReference type="ARBA" id="ARBA00022730"/>
    </source>
</evidence>
<dbReference type="InterPro" id="IPR006519">
    <property type="entry name" value="Ribosomal_uL11_bac-typ"/>
</dbReference>
<evidence type="ECO:0000256" key="10">
    <source>
        <dbReference type="RuleBase" id="RU003979"/>
    </source>
</evidence>
<sequence>MAKKVTGQVKLQIPAGKANPAPPVGPALGQHGVNIMGFCKEFNAATQPMIKDGMMIPVVITIYADRSFSFILKTPPASALLKKAAGLHTEKKKGSGSHRPGKEKVGQVSRAKLEEIAKMKIQDTNAGSIEACMKSLAGTARSAGIEIVD</sequence>
<dbReference type="RefSeq" id="WP_050725965.1">
    <property type="nucleotide sequence ID" value="NZ_CP012332.1"/>
</dbReference>
<dbReference type="GO" id="GO:0022625">
    <property type="term" value="C:cytosolic large ribosomal subunit"/>
    <property type="evidence" value="ECO:0007669"/>
    <property type="project" value="TreeGrafter"/>
</dbReference>
<organism evidence="14 15">
    <name type="scientific">Vulgatibacter incomptus</name>
    <dbReference type="NCBI Taxonomy" id="1391653"/>
    <lineage>
        <taxon>Bacteria</taxon>
        <taxon>Pseudomonadati</taxon>
        <taxon>Myxococcota</taxon>
        <taxon>Myxococcia</taxon>
        <taxon>Myxococcales</taxon>
        <taxon>Cystobacterineae</taxon>
        <taxon>Vulgatibacteraceae</taxon>
        <taxon>Vulgatibacter</taxon>
    </lineage>
</organism>
<dbReference type="Pfam" id="PF00298">
    <property type="entry name" value="Ribosomal_L11"/>
    <property type="match status" value="1"/>
</dbReference>
<dbReference type="NCBIfam" id="TIGR01632">
    <property type="entry name" value="L11_bact"/>
    <property type="match status" value="1"/>
</dbReference>
<keyword evidence="5 8" id="KW-0689">Ribosomal protein</keyword>
<reference evidence="14 15" key="1">
    <citation type="submission" date="2015-08" db="EMBL/GenBank/DDBJ databases">
        <authorList>
            <person name="Babu N.S."/>
            <person name="Beckwith C.J."/>
            <person name="Beseler K.G."/>
            <person name="Brison A."/>
            <person name="Carone J.V."/>
            <person name="Caskin T.P."/>
            <person name="Diamond M."/>
            <person name="Durham M.E."/>
            <person name="Foxe J.M."/>
            <person name="Go M."/>
            <person name="Henderson B.A."/>
            <person name="Jones I.B."/>
            <person name="McGettigan J.A."/>
            <person name="Micheletti S.J."/>
            <person name="Nasrallah M.E."/>
            <person name="Ortiz D."/>
            <person name="Piller C.R."/>
            <person name="Privatt S.R."/>
            <person name="Schneider S.L."/>
            <person name="Sharp S."/>
            <person name="Smith T.C."/>
            <person name="Stanton J.D."/>
            <person name="Ullery H.E."/>
            <person name="Wilson R.J."/>
            <person name="Serrano M.G."/>
            <person name="Buck G."/>
            <person name="Lee V."/>
            <person name="Wang Y."/>
            <person name="Carvalho R."/>
            <person name="Voegtly L."/>
            <person name="Shi R."/>
            <person name="Duckworth R."/>
            <person name="Johnson A."/>
            <person name="Loviza R."/>
            <person name="Walstead R."/>
            <person name="Shah Z."/>
            <person name="Kiflezghi M."/>
            <person name="Wade K."/>
            <person name="Ball S.L."/>
            <person name="Bradley K.W."/>
            <person name="Asai D.J."/>
            <person name="Bowman C.A."/>
            <person name="Russell D.A."/>
            <person name="Pope W.H."/>
            <person name="Jacobs-Sera D."/>
            <person name="Hendrix R.W."/>
            <person name="Hatfull G.F."/>
        </authorList>
    </citation>
    <scope>NUCLEOTIDE SEQUENCE [LARGE SCALE GENOMIC DNA]</scope>
    <source>
        <strain evidence="14 15">DSM 27710</strain>
    </source>
</reference>
<dbReference type="InterPro" id="IPR020783">
    <property type="entry name" value="Ribosomal_uL11_C"/>
</dbReference>
<feature type="domain" description="Large ribosomal subunit protein uL11 N-terminal" evidence="13">
    <location>
        <begin position="9"/>
        <end position="68"/>
    </location>
</feature>
<dbReference type="InterPro" id="IPR036796">
    <property type="entry name" value="Ribosomal_uL11_N_sf"/>
</dbReference>
<protein>
    <recommendedName>
        <fullName evidence="8">Large ribosomal subunit protein uL11</fullName>
    </recommendedName>
</protein>
<dbReference type="InterPro" id="IPR000911">
    <property type="entry name" value="Ribosomal_uL11"/>
</dbReference>
<evidence type="ECO:0000256" key="1">
    <source>
        <dbReference type="ARBA" id="ARBA00010537"/>
    </source>
</evidence>
<dbReference type="HAMAP" id="MF_00736">
    <property type="entry name" value="Ribosomal_uL11"/>
    <property type="match status" value="1"/>
</dbReference>
<evidence type="ECO:0000256" key="4">
    <source>
        <dbReference type="ARBA" id="ARBA00022884"/>
    </source>
</evidence>
<dbReference type="PANTHER" id="PTHR11661">
    <property type="entry name" value="60S RIBOSOMAL PROTEIN L12"/>
    <property type="match status" value="1"/>
</dbReference>
<dbReference type="GO" id="GO:0003735">
    <property type="term" value="F:structural constituent of ribosome"/>
    <property type="evidence" value="ECO:0007669"/>
    <property type="project" value="InterPro"/>
</dbReference>
<name>A0A0K1PDV1_9BACT</name>
<dbReference type="InterPro" id="IPR036769">
    <property type="entry name" value="Ribosomal_uL11_C_sf"/>
</dbReference>
<dbReference type="CDD" id="cd00349">
    <property type="entry name" value="Ribosomal_L11"/>
    <property type="match status" value="1"/>
</dbReference>
<dbReference type="PANTHER" id="PTHR11661:SF1">
    <property type="entry name" value="LARGE RIBOSOMAL SUBUNIT PROTEIN UL11M"/>
    <property type="match status" value="1"/>
</dbReference>
<evidence type="ECO:0000256" key="11">
    <source>
        <dbReference type="SAM" id="MobiDB-lite"/>
    </source>
</evidence>
<dbReference type="GO" id="GO:0070180">
    <property type="term" value="F:large ribosomal subunit rRNA binding"/>
    <property type="evidence" value="ECO:0007669"/>
    <property type="project" value="UniProtKB-UniRule"/>
</dbReference>
<comment type="PTM">
    <text evidence="8 10">One or more lysine residues are methylated.</text>
</comment>
<dbReference type="Proteomes" id="UP000055590">
    <property type="component" value="Chromosome"/>
</dbReference>
<dbReference type="Gene3D" id="1.10.10.250">
    <property type="entry name" value="Ribosomal protein L11, C-terminal domain"/>
    <property type="match status" value="1"/>
</dbReference>
<dbReference type="SUPFAM" id="SSF46906">
    <property type="entry name" value="Ribosomal protein L11, C-terminal domain"/>
    <property type="match status" value="1"/>
</dbReference>
<dbReference type="Pfam" id="PF03946">
    <property type="entry name" value="Ribosomal_L11_N"/>
    <property type="match status" value="1"/>
</dbReference>
<keyword evidence="4 8" id="KW-0694">RNA-binding</keyword>
<comment type="function">
    <text evidence="8 10">Forms part of the ribosomal stalk which helps the ribosome interact with GTP-bound translation factors.</text>
</comment>
<dbReference type="Gene3D" id="3.30.1550.10">
    <property type="entry name" value="Ribosomal protein L11/L12, N-terminal domain"/>
    <property type="match status" value="1"/>
</dbReference>
<comment type="similarity">
    <text evidence="1 8 9">Belongs to the universal ribosomal protein uL11 family.</text>
</comment>
<evidence type="ECO:0000259" key="13">
    <source>
        <dbReference type="Pfam" id="PF03946"/>
    </source>
</evidence>